<proteinExistence type="predicted"/>
<accession>A0A3Q7F122</accession>
<dbReference type="EnsemblPlants" id="Solyc02g068825.1.1">
    <property type="protein sequence ID" value="Solyc02g068825.1.1"/>
    <property type="gene ID" value="Solyc02g068825.1"/>
</dbReference>
<keyword evidence="2" id="KW-1185">Reference proteome</keyword>
<name>A0A3Q7F122_SOLLC</name>
<evidence type="ECO:0000313" key="2">
    <source>
        <dbReference type="Proteomes" id="UP000004994"/>
    </source>
</evidence>
<dbReference type="Gramene" id="Solyc02g068825.1.1">
    <property type="protein sequence ID" value="Solyc02g068825.1.1"/>
    <property type="gene ID" value="Solyc02g068825.1"/>
</dbReference>
<reference evidence="1" key="2">
    <citation type="submission" date="2019-01" db="UniProtKB">
        <authorList>
            <consortium name="EnsemblPlants"/>
        </authorList>
    </citation>
    <scope>IDENTIFICATION</scope>
    <source>
        <strain evidence="1">cv. Heinz 1706</strain>
    </source>
</reference>
<sequence length="67" mass="8112">MRRYIGMLLEFRPEDTAKYKMSEQKKSSESRYSAISKYDFIPNTVVTKSSSLKQLKLCRYKQNFFWE</sequence>
<dbReference type="AlphaFoldDB" id="A0A3Q7F122"/>
<reference evidence="1" key="1">
    <citation type="journal article" date="2012" name="Nature">
        <title>The tomato genome sequence provides insights into fleshy fruit evolution.</title>
        <authorList>
            <consortium name="Tomato Genome Consortium"/>
        </authorList>
    </citation>
    <scope>NUCLEOTIDE SEQUENCE [LARGE SCALE GENOMIC DNA]</scope>
    <source>
        <strain evidence="1">cv. Heinz 1706</strain>
    </source>
</reference>
<dbReference type="InParanoid" id="A0A3Q7F122"/>
<evidence type="ECO:0000313" key="1">
    <source>
        <dbReference type="EnsemblPlants" id="Solyc02g068825.1.1"/>
    </source>
</evidence>
<protein>
    <submittedName>
        <fullName evidence="1">Uncharacterized protein</fullName>
    </submittedName>
</protein>
<organism evidence="1">
    <name type="scientific">Solanum lycopersicum</name>
    <name type="common">Tomato</name>
    <name type="synonym">Lycopersicon esculentum</name>
    <dbReference type="NCBI Taxonomy" id="4081"/>
    <lineage>
        <taxon>Eukaryota</taxon>
        <taxon>Viridiplantae</taxon>
        <taxon>Streptophyta</taxon>
        <taxon>Embryophyta</taxon>
        <taxon>Tracheophyta</taxon>
        <taxon>Spermatophyta</taxon>
        <taxon>Magnoliopsida</taxon>
        <taxon>eudicotyledons</taxon>
        <taxon>Gunneridae</taxon>
        <taxon>Pentapetalae</taxon>
        <taxon>asterids</taxon>
        <taxon>lamiids</taxon>
        <taxon>Solanales</taxon>
        <taxon>Solanaceae</taxon>
        <taxon>Solanoideae</taxon>
        <taxon>Solaneae</taxon>
        <taxon>Solanum</taxon>
        <taxon>Solanum subgen. Lycopersicon</taxon>
    </lineage>
</organism>
<dbReference type="Proteomes" id="UP000004994">
    <property type="component" value="Chromosome 2"/>
</dbReference>